<keyword evidence="2" id="KW-1185">Reference proteome</keyword>
<dbReference type="Proteomes" id="UP000238479">
    <property type="component" value="Chromosome 2"/>
</dbReference>
<dbReference type="Gramene" id="PRQ51129">
    <property type="protein sequence ID" value="PRQ51129"/>
    <property type="gene ID" value="RchiOBHm_Chr2g0140941"/>
</dbReference>
<protein>
    <submittedName>
        <fullName evidence="1">Uncharacterized protein</fullName>
    </submittedName>
</protein>
<organism evidence="1 2">
    <name type="scientific">Rosa chinensis</name>
    <name type="common">China rose</name>
    <dbReference type="NCBI Taxonomy" id="74649"/>
    <lineage>
        <taxon>Eukaryota</taxon>
        <taxon>Viridiplantae</taxon>
        <taxon>Streptophyta</taxon>
        <taxon>Embryophyta</taxon>
        <taxon>Tracheophyta</taxon>
        <taxon>Spermatophyta</taxon>
        <taxon>Magnoliopsida</taxon>
        <taxon>eudicotyledons</taxon>
        <taxon>Gunneridae</taxon>
        <taxon>Pentapetalae</taxon>
        <taxon>rosids</taxon>
        <taxon>fabids</taxon>
        <taxon>Rosales</taxon>
        <taxon>Rosaceae</taxon>
        <taxon>Rosoideae</taxon>
        <taxon>Rosoideae incertae sedis</taxon>
        <taxon>Rosa</taxon>
    </lineage>
</organism>
<dbReference type="AlphaFoldDB" id="A0A2P6RXF5"/>
<dbReference type="EMBL" id="PDCK01000040">
    <property type="protein sequence ID" value="PRQ51129.1"/>
    <property type="molecule type" value="Genomic_DNA"/>
</dbReference>
<comment type="caution">
    <text evidence="1">The sequence shown here is derived from an EMBL/GenBank/DDBJ whole genome shotgun (WGS) entry which is preliminary data.</text>
</comment>
<sequence>MMLQFCSLCFACSVDSSNRETDRIDPNENGYVCAWFQTRNVTNPNRKQLMRFRFGSCIFFFQTRKVPGLF</sequence>
<evidence type="ECO:0000313" key="1">
    <source>
        <dbReference type="EMBL" id="PRQ51129.1"/>
    </source>
</evidence>
<gene>
    <name evidence="1" type="ORF">RchiOBHm_Chr2g0140941</name>
</gene>
<proteinExistence type="predicted"/>
<evidence type="ECO:0000313" key="2">
    <source>
        <dbReference type="Proteomes" id="UP000238479"/>
    </source>
</evidence>
<accession>A0A2P6RXF5</accession>
<name>A0A2P6RXF5_ROSCH</name>
<reference evidence="1 2" key="1">
    <citation type="journal article" date="2018" name="Nat. Genet.">
        <title>The Rosa genome provides new insights in the design of modern roses.</title>
        <authorList>
            <person name="Bendahmane M."/>
        </authorList>
    </citation>
    <scope>NUCLEOTIDE SEQUENCE [LARGE SCALE GENOMIC DNA]</scope>
    <source>
        <strain evidence="2">cv. Old Blush</strain>
    </source>
</reference>